<dbReference type="OrthoDB" id="9777044at2"/>
<feature type="transmembrane region" description="Helical" evidence="5">
    <location>
        <begin position="201"/>
        <end position="230"/>
    </location>
</feature>
<feature type="transmembrane region" description="Helical" evidence="5">
    <location>
        <begin position="117"/>
        <end position="142"/>
    </location>
</feature>
<sequence length="295" mass="32826">MDPYGENNLISPLHKKKASEDPAGQEKQKADSGTEHETGGVPQEPNPGGEQKPPEDPEERVETLVDHLGDLRKQLIKSAIVFLFFLLLVFSTLNFWFPYVVKGNDLVILGPLEVVKFYTSISATMALGLSLPFLIHFIWQFVKPGLEETEARFLGLYSPVMLLLFLFGVAFGYFIVNPLSYQFLIGLGAANFDVMISANEYVHFLIMTTIPLGLLFEMPILALFLSSIGVLTSVSMKKVRKWSYLGLAIVSALITPPDFLSQLLVLVPMAGLYEASIYVVKKMEARNERMGDTTV</sequence>
<keyword evidence="8" id="KW-1185">Reference proteome</keyword>
<reference evidence="7 8" key="1">
    <citation type="submission" date="2018-06" db="EMBL/GenBank/DDBJ databases">
        <title>The draft genome sequences of strains SCU63 and S1.</title>
        <authorList>
            <person name="Gan L."/>
        </authorList>
    </citation>
    <scope>NUCLEOTIDE SEQUENCE [LARGE SCALE GENOMIC DNA]</scope>
    <source>
        <strain evidence="7 8">S1</strain>
    </source>
</reference>
<keyword evidence="5" id="KW-0653">Protein transport</keyword>
<comment type="caution">
    <text evidence="5">Lacks conserved residue(s) required for the propagation of feature annotation.</text>
</comment>
<comment type="subcellular location">
    <subcellularLocation>
        <location evidence="5">Cell membrane</location>
        <topology evidence="5">Multi-pass membrane protein</topology>
    </subcellularLocation>
    <subcellularLocation>
        <location evidence="1">Membrane</location>
        <topology evidence="1">Multi-pass membrane protein</topology>
    </subcellularLocation>
</comment>
<name>A0A365K5E5_9BACL</name>
<dbReference type="GO" id="GO:0065002">
    <property type="term" value="P:intracellular protein transmembrane transport"/>
    <property type="evidence" value="ECO:0007669"/>
    <property type="project" value="TreeGrafter"/>
</dbReference>
<feature type="transmembrane region" description="Helical" evidence="5">
    <location>
        <begin position="242"/>
        <end position="257"/>
    </location>
</feature>
<comment type="function">
    <text evidence="5">Part of the twin-arginine translocation (Tat) system that transports large folded proteins containing a characteristic twin-arginine motif in their signal peptide across membranes.</text>
</comment>
<dbReference type="RefSeq" id="WP_112232935.1">
    <property type="nucleotide sequence ID" value="NZ_QLZQ01000003.1"/>
</dbReference>
<evidence type="ECO:0000256" key="6">
    <source>
        <dbReference type="SAM" id="MobiDB-lite"/>
    </source>
</evidence>
<dbReference type="GO" id="GO:0043953">
    <property type="term" value="P:protein transport by the Tat complex"/>
    <property type="evidence" value="ECO:0007669"/>
    <property type="project" value="UniProtKB-UniRule"/>
</dbReference>
<proteinExistence type="inferred from homology"/>
<dbReference type="Pfam" id="PF00902">
    <property type="entry name" value="TatC"/>
    <property type="match status" value="1"/>
</dbReference>
<dbReference type="HAMAP" id="MF_00902">
    <property type="entry name" value="TatC"/>
    <property type="match status" value="1"/>
</dbReference>
<evidence type="ECO:0000313" key="7">
    <source>
        <dbReference type="EMBL" id="RAZ67835.1"/>
    </source>
</evidence>
<feature type="transmembrane region" description="Helical" evidence="5">
    <location>
        <begin position="79"/>
        <end position="97"/>
    </location>
</feature>
<dbReference type="AlphaFoldDB" id="A0A365K5E5"/>
<keyword evidence="3 5" id="KW-1133">Transmembrane helix</keyword>
<feature type="transmembrane region" description="Helical" evidence="5">
    <location>
        <begin position="154"/>
        <end position="176"/>
    </location>
</feature>
<dbReference type="InterPro" id="IPR002033">
    <property type="entry name" value="TatC"/>
</dbReference>
<evidence type="ECO:0000256" key="4">
    <source>
        <dbReference type="ARBA" id="ARBA00023136"/>
    </source>
</evidence>
<accession>A0A365K5E5</accession>
<keyword evidence="5" id="KW-0813">Transport</keyword>
<dbReference type="PRINTS" id="PR01840">
    <property type="entry name" value="TATCFAMILY"/>
</dbReference>
<keyword evidence="2 5" id="KW-0812">Transmembrane</keyword>
<feature type="compositionally biased region" description="Basic and acidic residues" evidence="6">
    <location>
        <begin position="52"/>
        <end position="61"/>
    </location>
</feature>
<evidence type="ECO:0000256" key="2">
    <source>
        <dbReference type="ARBA" id="ARBA00022692"/>
    </source>
</evidence>
<gene>
    <name evidence="5 7" type="primary">tatC</name>
    <name evidence="7" type="ORF">DP119_09320</name>
</gene>
<keyword evidence="4 5" id="KW-0472">Membrane</keyword>
<keyword evidence="5" id="KW-0811">Translocation</keyword>
<keyword evidence="5" id="KW-1003">Cell membrane</keyword>
<comment type="subunit">
    <text evidence="5">Forms a complex with TatA.</text>
</comment>
<dbReference type="PANTHER" id="PTHR30371">
    <property type="entry name" value="SEC-INDEPENDENT PROTEIN TRANSLOCASE PROTEIN TATC"/>
    <property type="match status" value="1"/>
</dbReference>
<evidence type="ECO:0000256" key="3">
    <source>
        <dbReference type="ARBA" id="ARBA00022989"/>
    </source>
</evidence>
<feature type="region of interest" description="Disordered" evidence="6">
    <location>
        <begin position="1"/>
        <end position="61"/>
    </location>
</feature>
<protein>
    <recommendedName>
        <fullName evidence="5">Sec-independent protein translocase protein TatC</fullName>
    </recommendedName>
</protein>
<dbReference type="EMBL" id="QLZQ01000003">
    <property type="protein sequence ID" value="RAZ67835.1"/>
    <property type="molecule type" value="Genomic_DNA"/>
</dbReference>
<evidence type="ECO:0000256" key="1">
    <source>
        <dbReference type="ARBA" id="ARBA00004141"/>
    </source>
</evidence>
<organism evidence="7 8">
    <name type="scientific">Planococcus maitriensis</name>
    <dbReference type="NCBI Taxonomy" id="221799"/>
    <lineage>
        <taxon>Bacteria</taxon>
        <taxon>Bacillati</taxon>
        <taxon>Bacillota</taxon>
        <taxon>Bacilli</taxon>
        <taxon>Bacillales</taxon>
        <taxon>Caryophanaceae</taxon>
        <taxon>Planococcus</taxon>
    </lineage>
</organism>
<evidence type="ECO:0000313" key="8">
    <source>
        <dbReference type="Proteomes" id="UP000251869"/>
    </source>
</evidence>
<comment type="similarity">
    <text evidence="5">Belongs to the TatC family.</text>
</comment>
<dbReference type="Proteomes" id="UP000251869">
    <property type="component" value="Unassembled WGS sequence"/>
</dbReference>
<feature type="compositionally biased region" description="Basic and acidic residues" evidence="6">
    <location>
        <begin position="18"/>
        <end position="38"/>
    </location>
</feature>
<evidence type="ECO:0000256" key="5">
    <source>
        <dbReference type="HAMAP-Rule" id="MF_00902"/>
    </source>
</evidence>
<dbReference type="GO" id="GO:0009977">
    <property type="term" value="F:proton motive force dependent protein transmembrane transporter activity"/>
    <property type="evidence" value="ECO:0007669"/>
    <property type="project" value="TreeGrafter"/>
</dbReference>
<dbReference type="GO" id="GO:0033281">
    <property type="term" value="C:TAT protein transport complex"/>
    <property type="evidence" value="ECO:0007669"/>
    <property type="project" value="UniProtKB-UniRule"/>
</dbReference>
<comment type="caution">
    <text evidence="7">The sequence shown here is derived from an EMBL/GenBank/DDBJ whole genome shotgun (WGS) entry which is preliminary data.</text>
</comment>
<dbReference type="PANTHER" id="PTHR30371:SF4">
    <property type="entry name" value="SEC-INDEPENDENT PROTEIN TRANSLOCASE PROTEIN TATCD"/>
    <property type="match status" value="1"/>
</dbReference>
<dbReference type="NCBIfam" id="TIGR00945">
    <property type="entry name" value="tatC"/>
    <property type="match status" value="1"/>
</dbReference>